<name>A0A6P1P085_9BACT</name>
<dbReference type="RefSeq" id="WP_160691854.1">
    <property type="nucleotide sequence ID" value="NZ_CP047897.1"/>
</dbReference>
<dbReference type="AlphaFoldDB" id="A0A6P1P085"/>
<organism evidence="1 2">
    <name type="scientific">Nibribacter ruber</name>
    <dbReference type="NCBI Taxonomy" id="2698458"/>
    <lineage>
        <taxon>Bacteria</taxon>
        <taxon>Pseudomonadati</taxon>
        <taxon>Bacteroidota</taxon>
        <taxon>Cytophagia</taxon>
        <taxon>Cytophagales</taxon>
        <taxon>Hymenobacteraceae</taxon>
        <taxon>Nibribacter</taxon>
    </lineage>
</organism>
<dbReference type="EMBL" id="CP047897">
    <property type="protein sequence ID" value="QHL87955.1"/>
    <property type="molecule type" value="Genomic_DNA"/>
</dbReference>
<accession>A0A6P1P085</accession>
<protein>
    <submittedName>
        <fullName evidence="1">Uncharacterized protein</fullName>
    </submittedName>
</protein>
<evidence type="ECO:0000313" key="1">
    <source>
        <dbReference type="EMBL" id="QHL87955.1"/>
    </source>
</evidence>
<reference evidence="1 2" key="1">
    <citation type="submission" date="2020-01" db="EMBL/GenBank/DDBJ databases">
        <authorList>
            <person name="Kim M."/>
        </authorList>
    </citation>
    <scope>NUCLEOTIDE SEQUENCE [LARGE SCALE GENOMIC DNA]</scope>
    <source>
        <strain evidence="1 2">BT10</strain>
    </source>
</reference>
<proteinExistence type="predicted"/>
<keyword evidence="2" id="KW-1185">Reference proteome</keyword>
<dbReference type="KEGG" id="nib:GU926_11145"/>
<dbReference type="Proteomes" id="UP000464214">
    <property type="component" value="Chromosome"/>
</dbReference>
<sequence length="75" mass="8217">MLKEGPVPRILEVISPYWLTSYQLYSLPSWFITCKITSPACSLDTSGTSGADGTGFTTTVTCFVSEQFPEYPVTV</sequence>
<gene>
    <name evidence="1" type="ORF">GU926_11145</name>
</gene>
<evidence type="ECO:0000313" key="2">
    <source>
        <dbReference type="Proteomes" id="UP000464214"/>
    </source>
</evidence>